<feature type="compositionally biased region" description="Low complexity" evidence="2">
    <location>
        <begin position="477"/>
        <end position="489"/>
    </location>
</feature>
<feature type="region of interest" description="Disordered" evidence="2">
    <location>
        <begin position="563"/>
        <end position="584"/>
    </location>
</feature>
<feature type="non-terminal residue" evidence="4">
    <location>
        <position position="1"/>
    </location>
</feature>
<feature type="domain" description="Autophagy-related protein 13 N-terminal" evidence="3">
    <location>
        <begin position="19"/>
        <end position="262"/>
    </location>
</feature>
<dbReference type="Proteomes" id="UP000257109">
    <property type="component" value="Unassembled WGS sequence"/>
</dbReference>
<dbReference type="AlphaFoldDB" id="A0A371E2G5"/>
<keyword evidence="5" id="KW-1185">Reference proteome</keyword>
<dbReference type="Gene3D" id="3.30.900.10">
    <property type="entry name" value="HORMA domain"/>
    <property type="match status" value="1"/>
</dbReference>
<dbReference type="GO" id="GO:0000423">
    <property type="term" value="P:mitophagy"/>
    <property type="evidence" value="ECO:0007669"/>
    <property type="project" value="TreeGrafter"/>
</dbReference>
<dbReference type="GO" id="GO:0034727">
    <property type="term" value="P:piecemeal microautophagy of the nucleus"/>
    <property type="evidence" value="ECO:0007669"/>
    <property type="project" value="TreeGrafter"/>
</dbReference>
<evidence type="ECO:0000259" key="3">
    <source>
        <dbReference type="Pfam" id="PF10033"/>
    </source>
</evidence>
<evidence type="ECO:0000256" key="2">
    <source>
        <dbReference type="SAM" id="MobiDB-lite"/>
    </source>
</evidence>
<evidence type="ECO:0000313" key="5">
    <source>
        <dbReference type="Proteomes" id="UP000257109"/>
    </source>
</evidence>
<dbReference type="InterPro" id="IPR018731">
    <property type="entry name" value="Atg13_N"/>
</dbReference>
<dbReference type="GO" id="GO:1990316">
    <property type="term" value="C:Atg1/ULK1 kinase complex"/>
    <property type="evidence" value="ECO:0007669"/>
    <property type="project" value="InterPro"/>
</dbReference>
<dbReference type="OrthoDB" id="70161at2759"/>
<feature type="region of interest" description="Disordered" evidence="2">
    <location>
        <begin position="409"/>
        <end position="495"/>
    </location>
</feature>
<feature type="compositionally biased region" description="Polar residues" evidence="2">
    <location>
        <begin position="442"/>
        <end position="451"/>
    </location>
</feature>
<sequence>MASSQGNAHSDAAKMEQIITEFFAKSLHIILESRALYVSSRNSYGDQAVSSPCPLSSSSSSSSVRPRDKWFNLALRECPAAMENIDLWRQNNLEFIVIDVILVQRPLDWDPGTVSFSPKRVIPRSCSLKERCHFGWNTDQEEFRVVARSEKIVERWVVQYESRKPRDSNSGTRRSSHVPLHSLYKKSTLLLRSLYATVRLLPAYKIFRELTSSGQIKDFTLAHRVSSFVEPFTRKKEAEMTKFGFTPVDTSSGRLCLSVMYCPSVSDVSSEPSTPISPQVITDYVGSPSTDPLRRFPSLPTAGLPSHGSPSLLPSSRQRSWSFDHYRAPLSYLPSPTDSESLLSVSNASLRRFPPACLPRHTTDMCLIQKKNANFDDFYPSPSSSSYNSVSLPCRPLLRSESAPVSIPTAEAANSPGYSNRHNLPPSPPFRGSRGTAKIDRSSTNSTQTGATAEKLFSLGKDESRKYSGIRIPANSPPQISISRSSSRSYQDDFDDTDFTCPFDVDDDDMTDPGSRAESLDHGHMTETLEAGGFFPIRKSQDAAVGALVHMLKKAPPLRQDCATSQHLSQGTHPETLNNNIQGPSQILEASRPVSSIMSSEIIATRKTTADALEEFHGYKEIKNLLLMRGSKHQT</sequence>
<keyword evidence="1" id="KW-0072">Autophagy</keyword>
<evidence type="ECO:0000313" key="4">
    <source>
        <dbReference type="EMBL" id="RDX60204.1"/>
    </source>
</evidence>
<dbReference type="PANTHER" id="PTHR13430">
    <property type="match status" value="1"/>
</dbReference>
<dbReference type="STRING" id="157652.A0A371E2G5"/>
<dbReference type="PANTHER" id="PTHR13430:SF15">
    <property type="entry name" value="AUTOPHAGY-RELATED PROTEIN 13B"/>
    <property type="match status" value="1"/>
</dbReference>
<protein>
    <submittedName>
        <fullName evidence="4">Autophagy-related protein 13b</fullName>
    </submittedName>
</protein>
<dbReference type="InterPro" id="IPR036570">
    <property type="entry name" value="HORMA_dom_sf"/>
</dbReference>
<dbReference type="FunFam" id="3.30.900.10:FF:000008">
    <property type="entry name" value="Autophagy-related protein 13b"/>
    <property type="match status" value="1"/>
</dbReference>
<proteinExistence type="predicted"/>
<dbReference type="InterPro" id="IPR040182">
    <property type="entry name" value="ATG13"/>
</dbReference>
<name>A0A371E2G5_MUCPR</name>
<reference evidence="4" key="1">
    <citation type="submission" date="2018-05" db="EMBL/GenBank/DDBJ databases">
        <title>Draft genome of Mucuna pruriens seed.</title>
        <authorList>
            <person name="Nnadi N.E."/>
            <person name="Vos R."/>
            <person name="Hasami M.H."/>
            <person name="Devisetty U.K."/>
            <person name="Aguiy J.C."/>
        </authorList>
    </citation>
    <scope>NUCLEOTIDE SEQUENCE [LARGE SCALE GENOMIC DNA]</scope>
    <source>
        <strain evidence="4">JCA_2017</strain>
    </source>
</reference>
<dbReference type="EMBL" id="QJKJ01017037">
    <property type="protein sequence ID" value="RDX60204.1"/>
    <property type="molecule type" value="Genomic_DNA"/>
</dbReference>
<accession>A0A371E2G5</accession>
<feature type="region of interest" description="Disordered" evidence="2">
    <location>
        <begin position="295"/>
        <end position="315"/>
    </location>
</feature>
<comment type="caution">
    <text evidence="4">The sequence shown here is derived from an EMBL/GenBank/DDBJ whole genome shotgun (WGS) entry which is preliminary data.</text>
</comment>
<dbReference type="GO" id="GO:0005829">
    <property type="term" value="C:cytosol"/>
    <property type="evidence" value="ECO:0007669"/>
    <property type="project" value="TreeGrafter"/>
</dbReference>
<feature type="compositionally biased region" description="Low complexity" evidence="2">
    <location>
        <begin position="303"/>
        <end position="315"/>
    </location>
</feature>
<dbReference type="Pfam" id="PF10033">
    <property type="entry name" value="ATG13"/>
    <property type="match status" value="1"/>
</dbReference>
<gene>
    <name evidence="4" type="primary">ATG13B</name>
    <name evidence="4" type="ORF">CR513_61672</name>
</gene>
<organism evidence="4 5">
    <name type="scientific">Mucuna pruriens</name>
    <name type="common">Velvet bean</name>
    <name type="synonym">Dolichos pruriens</name>
    <dbReference type="NCBI Taxonomy" id="157652"/>
    <lineage>
        <taxon>Eukaryota</taxon>
        <taxon>Viridiplantae</taxon>
        <taxon>Streptophyta</taxon>
        <taxon>Embryophyta</taxon>
        <taxon>Tracheophyta</taxon>
        <taxon>Spermatophyta</taxon>
        <taxon>Magnoliopsida</taxon>
        <taxon>eudicotyledons</taxon>
        <taxon>Gunneridae</taxon>
        <taxon>Pentapetalae</taxon>
        <taxon>rosids</taxon>
        <taxon>fabids</taxon>
        <taxon>Fabales</taxon>
        <taxon>Fabaceae</taxon>
        <taxon>Papilionoideae</taxon>
        <taxon>50 kb inversion clade</taxon>
        <taxon>NPAAA clade</taxon>
        <taxon>indigoferoid/millettioid clade</taxon>
        <taxon>Phaseoleae</taxon>
        <taxon>Mucuna</taxon>
    </lineage>
</organism>
<dbReference type="GO" id="GO:0000407">
    <property type="term" value="C:phagophore assembly site"/>
    <property type="evidence" value="ECO:0007669"/>
    <property type="project" value="TreeGrafter"/>
</dbReference>
<evidence type="ECO:0000256" key="1">
    <source>
        <dbReference type="ARBA" id="ARBA00023006"/>
    </source>
</evidence>
<dbReference type="GO" id="GO:0034497">
    <property type="term" value="P:protein localization to phagophore assembly site"/>
    <property type="evidence" value="ECO:0007669"/>
    <property type="project" value="TreeGrafter"/>
</dbReference>